<organism evidence="2 3">
    <name type="scientific">Caerostris darwini</name>
    <dbReference type="NCBI Taxonomy" id="1538125"/>
    <lineage>
        <taxon>Eukaryota</taxon>
        <taxon>Metazoa</taxon>
        <taxon>Ecdysozoa</taxon>
        <taxon>Arthropoda</taxon>
        <taxon>Chelicerata</taxon>
        <taxon>Arachnida</taxon>
        <taxon>Araneae</taxon>
        <taxon>Araneomorphae</taxon>
        <taxon>Entelegynae</taxon>
        <taxon>Araneoidea</taxon>
        <taxon>Araneidae</taxon>
        <taxon>Caerostris</taxon>
    </lineage>
</organism>
<gene>
    <name evidence="2" type="ORF">CDAR_512521</name>
</gene>
<sequence>MRNNNVRTCKPKSSQAATEFLQKTGKIPLFTRRAGGRTTAPPGQQVCGGNGTSSGSLPRQIKVFLKVVHNGNPWGTYTTPHTPNSLHPNPNYSTVGRHAKYKCKGGQNSEEEGKTEHFRIHPPPLIGRSWPAPASDSSSWRRAKLLIPAESSAISSHEAYNCPFKELCLKMNYSSHPAKKNKGYGHVHLTQDHMVSY</sequence>
<evidence type="ECO:0000256" key="1">
    <source>
        <dbReference type="SAM" id="MobiDB-lite"/>
    </source>
</evidence>
<keyword evidence="3" id="KW-1185">Reference proteome</keyword>
<feature type="region of interest" description="Disordered" evidence="1">
    <location>
        <begin position="33"/>
        <end position="54"/>
    </location>
</feature>
<comment type="caution">
    <text evidence="2">The sequence shown here is derived from an EMBL/GenBank/DDBJ whole genome shotgun (WGS) entry which is preliminary data.</text>
</comment>
<name>A0AAV4RJ15_9ARAC</name>
<accession>A0AAV4RJ15</accession>
<evidence type="ECO:0000313" key="3">
    <source>
        <dbReference type="Proteomes" id="UP001054837"/>
    </source>
</evidence>
<dbReference type="AlphaFoldDB" id="A0AAV4RJ15"/>
<feature type="region of interest" description="Disordered" evidence="1">
    <location>
        <begin position="104"/>
        <end position="133"/>
    </location>
</feature>
<reference evidence="2 3" key="1">
    <citation type="submission" date="2021-06" db="EMBL/GenBank/DDBJ databases">
        <title>Caerostris darwini draft genome.</title>
        <authorList>
            <person name="Kono N."/>
            <person name="Arakawa K."/>
        </authorList>
    </citation>
    <scope>NUCLEOTIDE SEQUENCE [LARGE SCALE GENOMIC DNA]</scope>
</reference>
<dbReference type="Proteomes" id="UP001054837">
    <property type="component" value="Unassembled WGS sequence"/>
</dbReference>
<dbReference type="EMBL" id="BPLQ01006115">
    <property type="protein sequence ID" value="GIY20210.1"/>
    <property type="molecule type" value="Genomic_DNA"/>
</dbReference>
<protein>
    <submittedName>
        <fullName evidence="2">Uncharacterized protein</fullName>
    </submittedName>
</protein>
<proteinExistence type="predicted"/>
<evidence type="ECO:0000313" key="2">
    <source>
        <dbReference type="EMBL" id="GIY20210.1"/>
    </source>
</evidence>